<gene>
    <name evidence="2" type="ORF">LWI29_014691</name>
</gene>
<organism evidence="2 3">
    <name type="scientific">Acer saccharum</name>
    <name type="common">Sugar maple</name>
    <dbReference type="NCBI Taxonomy" id="4024"/>
    <lineage>
        <taxon>Eukaryota</taxon>
        <taxon>Viridiplantae</taxon>
        <taxon>Streptophyta</taxon>
        <taxon>Embryophyta</taxon>
        <taxon>Tracheophyta</taxon>
        <taxon>Spermatophyta</taxon>
        <taxon>Magnoliopsida</taxon>
        <taxon>eudicotyledons</taxon>
        <taxon>Gunneridae</taxon>
        <taxon>Pentapetalae</taxon>
        <taxon>rosids</taxon>
        <taxon>malvids</taxon>
        <taxon>Sapindales</taxon>
        <taxon>Sapindaceae</taxon>
        <taxon>Hippocastanoideae</taxon>
        <taxon>Acereae</taxon>
        <taxon>Acer</taxon>
    </lineage>
</organism>
<reference evidence="2" key="2">
    <citation type="submission" date="2023-06" db="EMBL/GenBank/DDBJ databases">
        <authorList>
            <person name="Swenson N.G."/>
            <person name="Wegrzyn J.L."/>
            <person name="Mcevoy S.L."/>
        </authorList>
    </citation>
    <scope>NUCLEOTIDE SEQUENCE</scope>
    <source>
        <strain evidence="2">NS2018</strain>
        <tissue evidence="2">Leaf</tissue>
    </source>
</reference>
<evidence type="ECO:0000256" key="1">
    <source>
        <dbReference type="SAM" id="MobiDB-lite"/>
    </source>
</evidence>
<dbReference type="AlphaFoldDB" id="A0AA39RHA5"/>
<dbReference type="Proteomes" id="UP001168877">
    <property type="component" value="Unassembled WGS sequence"/>
</dbReference>
<reference evidence="2" key="1">
    <citation type="journal article" date="2022" name="Plant J.">
        <title>Strategies of tolerance reflected in two North American maple genomes.</title>
        <authorList>
            <person name="McEvoy S.L."/>
            <person name="Sezen U.U."/>
            <person name="Trouern-Trend A."/>
            <person name="McMahon S.M."/>
            <person name="Schaberg P.G."/>
            <person name="Yang J."/>
            <person name="Wegrzyn J.L."/>
            <person name="Swenson N.G."/>
        </authorList>
    </citation>
    <scope>NUCLEOTIDE SEQUENCE</scope>
    <source>
        <strain evidence="2">NS2018</strain>
    </source>
</reference>
<protein>
    <submittedName>
        <fullName evidence="2">Uncharacterized protein</fullName>
    </submittedName>
</protein>
<evidence type="ECO:0000313" key="2">
    <source>
        <dbReference type="EMBL" id="KAK0573861.1"/>
    </source>
</evidence>
<comment type="caution">
    <text evidence="2">The sequence shown here is derived from an EMBL/GenBank/DDBJ whole genome shotgun (WGS) entry which is preliminary data.</text>
</comment>
<proteinExistence type="predicted"/>
<keyword evidence="3" id="KW-1185">Reference proteome</keyword>
<accession>A0AA39RHA5</accession>
<dbReference type="EMBL" id="JAUESC010000387">
    <property type="protein sequence ID" value="KAK0573861.1"/>
    <property type="molecule type" value="Genomic_DNA"/>
</dbReference>
<feature type="region of interest" description="Disordered" evidence="1">
    <location>
        <begin position="20"/>
        <end position="70"/>
    </location>
</feature>
<evidence type="ECO:0000313" key="3">
    <source>
        <dbReference type="Proteomes" id="UP001168877"/>
    </source>
</evidence>
<sequence>MRPARANLTRHLVGQPHSAILGSSSLHSSPQPPVHHGCEVISTDPSLSRSIDKGKGVAAKPSRSITKRESSPVPTLWERIRRDTCLISSEEEEEVPLVRNKRPRAGEVGAAPSKETQEVVNPIISIVREGMLTNLKSTKDKRANLETQLSVSLGKVALLEKGHATLEGQLAAATAASAANETVALTAAEREAASKDQ</sequence>
<name>A0AA39RHA5_ACESA</name>